<evidence type="ECO:0000313" key="1">
    <source>
        <dbReference type="EMBL" id="WVN86290.1"/>
    </source>
</evidence>
<organism evidence="1 2">
    <name type="scientific">Cryptococcus depauperatus CBS 7841</name>
    <dbReference type="NCBI Taxonomy" id="1295531"/>
    <lineage>
        <taxon>Eukaryota</taxon>
        <taxon>Fungi</taxon>
        <taxon>Dikarya</taxon>
        <taxon>Basidiomycota</taxon>
        <taxon>Agaricomycotina</taxon>
        <taxon>Tremellomycetes</taxon>
        <taxon>Tremellales</taxon>
        <taxon>Cryptococcaceae</taxon>
        <taxon>Cryptococcus</taxon>
    </lineage>
</organism>
<sequence>MTRNVQTTKARKIADGLDSVCKLVQNEELVWLGASPHLPPVAQQPSPCTNPITLELQTPAGVANRSLRISSSNQGKFLTDTLNQHVSTISDENSGDDKGYEGSVGFYIAEIHRANPVRFRKAENPQLLQIQVDPKVENRVELLPFSPGLIKDLKSWQQNDPDDGLRVESKNDTALKCQEPMMQLALPSKQTEFAPNHIRTDSRSEDENASHPFLRAGVPIFDSDDPKVDDESEQLIDKFHEEQIDRGTFGEKDAMQELIERTGRVAKRARMTKF</sequence>
<dbReference type="GeneID" id="91085666"/>
<reference evidence="1" key="1">
    <citation type="submission" date="2016-06" db="EMBL/GenBank/DDBJ databases">
        <authorList>
            <person name="Cuomo C."/>
            <person name="Litvintseva A."/>
            <person name="Heitman J."/>
            <person name="Chen Y."/>
            <person name="Sun S."/>
            <person name="Springer D."/>
            <person name="Dromer F."/>
            <person name="Young S."/>
            <person name="Zeng Q."/>
            <person name="Chapman S."/>
            <person name="Gujja S."/>
            <person name="Saif S."/>
            <person name="Birren B."/>
        </authorList>
    </citation>
    <scope>NUCLEOTIDE SEQUENCE</scope>
    <source>
        <strain evidence="1">CBS 7841</strain>
    </source>
</reference>
<dbReference type="AlphaFoldDB" id="A0AAJ8LY21"/>
<accession>A0AAJ8LY21</accession>
<gene>
    <name evidence="1" type="ORF">L203_101453</name>
</gene>
<dbReference type="KEGG" id="cdep:91085666"/>
<dbReference type="Proteomes" id="UP000094043">
    <property type="component" value="Chromosome 2"/>
</dbReference>
<evidence type="ECO:0000313" key="2">
    <source>
        <dbReference type="Proteomes" id="UP000094043"/>
    </source>
</evidence>
<name>A0AAJ8LY21_9TREE</name>
<proteinExistence type="predicted"/>
<reference evidence="1" key="2">
    <citation type="journal article" date="2022" name="Elife">
        <title>Obligate sexual reproduction of a homothallic fungus closely related to the Cryptococcus pathogenic species complex.</title>
        <authorList>
            <person name="Passer A.R."/>
            <person name="Clancey S.A."/>
            <person name="Shea T."/>
            <person name="David-Palma M."/>
            <person name="Averette A.F."/>
            <person name="Boekhout T."/>
            <person name="Porcel B.M."/>
            <person name="Nowrousian M."/>
            <person name="Cuomo C.A."/>
            <person name="Sun S."/>
            <person name="Heitman J."/>
            <person name="Coelho M.A."/>
        </authorList>
    </citation>
    <scope>NUCLEOTIDE SEQUENCE</scope>
    <source>
        <strain evidence="1">CBS 7841</strain>
    </source>
</reference>
<protein>
    <submittedName>
        <fullName evidence="1">Uncharacterized protein</fullName>
    </submittedName>
</protein>
<keyword evidence="2" id="KW-1185">Reference proteome</keyword>
<reference evidence="1" key="3">
    <citation type="submission" date="2024-01" db="EMBL/GenBank/DDBJ databases">
        <authorList>
            <person name="Coelho M.A."/>
            <person name="David-Palma M."/>
            <person name="Shea T."/>
            <person name="Sun S."/>
            <person name="Cuomo C.A."/>
            <person name="Heitman J."/>
        </authorList>
    </citation>
    <scope>NUCLEOTIDE SEQUENCE</scope>
    <source>
        <strain evidence="1">CBS 7841</strain>
    </source>
</reference>
<dbReference type="RefSeq" id="XP_066066990.1">
    <property type="nucleotide sequence ID" value="XM_066210893.1"/>
</dbReference>
<dbReference type="EMBL" id="CP143785">
    <property type="protein sequence ID" value="WVN86290.1"/>
    <property type="molecule type" value="Genomic_DNA"/>
</dbReference>